<proteinExistence type="predicted"/>
<dbReference type="Proteomes" id="UP000005237">
    <property type="component" value="Unassembled WGS sequence"/>
</dbReference>
<name>A0A8R1E6F7_CAEJA</name>
<evidence type="ECO:0000313" key="1">
    <source>
        <dbReference type="EnsemblMetazoa" id="CJA21181.1"/>
    </source>
</evidence>
<evidence type="ECO:0000313" key="2">
    <source>
        <dbReference type="Proteomes" id="UP000005237"/>
    </source>
</evidence>
<organism evidence="1 2">
    <name type="scientific">Caenorhabditis japonica</name>
    <dbReference type="NCBI Taxonomy" id="281687"/>
    <lineage>
        <taxon>Eukaryota</taxon>
        <taxon>Metazoa</taxon>
        <taxon>Ecdysozoa</taxon>
        <taxon>Nematoda</taxon>
        <taxon>Chromadorea</taxon>
        <taxon>Rhabditida</taxon>
        <taxon>Rhabditina</taxon>
        <taxon>Rhabditomorpha</taxon>
        <taxon>Rhabditoidea</taxon>
        <taxon>Rhabditidae</taxon>
        <taxon>Peloderinae</taxon>
        <taxon>Caenorhabditis</taxon>
    </lineage>
</organism>
<protein>
    <submittedName>
        <fullName evidence="1">Uncharacterized protein</fullName>
    </submittedName>
</protein>
<reference evidence="1" key="2">
    <citation type="submission" date="2022-06" db="UniProtKB">
        <authorList>
            <consortium name="EnsemblMetazoa"/>
        </authorList>
    </citation>
    <scope>IDENTIFICATION</scope>
    <source>
        <strain evidence="1">DF5081</strain>
    </source>
</reference>
<dbReference type="AlphaFoldDB" id="A0A8R1E6F7"/>
<accession>A0A8R1E6F7</accession>
<keyword evidence="2" id="KW-1185">Reference proteome</keyword>
<sequence>MKAIALQMKRNAPIFVEFQKYANTGTAVKNCGKSERQIINEEIIDEMVVPTSSAISYDGPLPKPEELSLRFNTVLSNAFQPQLQNPRPANIMIPAIVIF</sequence>
<reference evidence="2" key="1">
    <citation type="submission" date="2010-08" db="EMBL/GenBank/DDBJ databases">
        <authorList>
            <consortium name="Caenorhabditis japonica Sequencing Consortium"/>
            <person name="Wilson R.K."/>
        </authorList>
    </citation>
    <scope>NUCLEOTIDE SEQUENCE [LARGE SCALE GENOMIC DNA]</scope>
    <source>
        <strain evidence="2">DF5081</strain>
    </source>
</reference>
<dbReference type="EnsemblMetazoa" id="CJA21181.1">
    <property type="protein sequence ID" value="CJA21181.1"/>
    <property type="gene ID" value="WBGene00176753"/>
</dbReference>